<evidence type="ECO:0000313" key="1">
    <source>
        <dbReference type="EMBL" id="MCR6487371.1"/>
    </source>
</evidence>
<dbReference type="Proteomes" id="UP001144096">
    <property type="component" value="Unassembled WGS sequence"/>
</dbReference>
<name>A0A9X2NHA6_9PSEU</name>
<evidence type="ECO:0000313" key="2">
    <source>
        <dbReference type="Proteomes" id="UP001144096"/>
    </source>
</evidence>
<organism evidence="1 2">
    <name type="scientific">Amycolatopsis iheyensis</name>
    <dbReference type="NCBI Taxonomy" id="2945988"/>
    <lineage>
        <taxon>Bacteria</taxon>
        <taxon>Bacillati</taxon>
        <taxon>Actinomycetota</taxon>
        <taxon>Actinomycetes</taxon>
        <taxon>Pseudonocardiales</taxon>
        <taxon>Pseudonocardiaceae</taxon>
        <taxon>Amycolatopsis</taxon>
    </lineage>
</organism>
<comment type="caution">
    <text evidence="1">The sequence shown here is derived from an EMBL/GenBank/DDBJ whole genome shotgun (WGS) entry which is preliminary data.</text>
</comment>
<sequence>MHAEHAEEPRSVAELAADPAWVVTRTGTTGQWLTAERVLTRDGHQRLVGLTPIRPGTVALMLWAGGEVVGHFRGSEAEACATALRWTAEFLAGER</sequence>
<gene>
    <name evidence="1" type="ORF">M8542_31530</name>
</gene>
<dbReference type="AlphaFoldDB" id="A0A9X2NHA6"/>
<reference evidence="1" key="1">
    <citation type="submission" date="2022-06" db="EMBL/GenBank/DDBJ databases">
        <title>Amycolatopsis iheyaensis sp. nov., a new species of the genus Amycolatopsis isolated from soil in Iheya island, Japan.</title>
        <authorList>
            <person name="Ngamcharungchit C."/>
            <person name="Kanto H."/>
            <person name="Take A."/>
            <person name="Intra B."/>
            <person name="Matsumoto A."/>
            <person name="Panbangred W."/>
            <person name="Inahashi Y."/>
        </authorList>
    </citation>
    <scope>NUCLEOTIDE SEQUENCE</scope>
    <source>
        <strain evidence="1">OK19-0408</strain>
    </source>
</reference>
<dbReference type="EMBL" id="JAMXQV010000019">
    <property type="protein sequence ID" value="MCR6487371.1"/>
    <property type="molecule type" value="Genomic_DNA"/>
</dbReference>
<proteinExistence type="predicted"/>
<keyword evidence="2" id="KW-1185">Reference proteome</keyword>
<accession>A0A9X2NHA6</accession>
<dbReference type="RefSeq" id="WP_257923938.1">
    <property type="nucleotide sequence ID" value="NZ_JAMXQV010000019.1"/>
</dbReference>
<protein>
    <submittedName>
        <fullName evidence="1">Uncharacterized protein</fullName>
    </submittedName>
</protein>